<dbReference type="GO" id="GO:0005740">
    <property type="term" value="C:mitochondrial envelope"/>
    <property type="evidence" value="ECO:0007669"/>
    <property type="project" value="TreeGrafter"/>
</dbReference>
<proteinExistence type="predicted"/>
<dbReference type="HOGENOM" id="CLU_314994_0_0_1"/>
<evidence type="ECO:0000313" key="2">
    <source>
        <dbReference type="EMBL" id="CCA77971.1"/>
    </source>
</evidence>
<dbReference type="InterPro" id="IPR013943">
    <property type="entry name" value="Pet127"/>
</dbReference>
<evidence type="ECO:0000256" key="1">
    <source>
        <dbReference type="SAM" id="MobiDB-lite"/>
    </source>
</evidence>
<reference evidence="2 3" key="1">
    <citation type="journal article" date="2011" name="PLoS Pathog.">
        <title>Endophytic Life Strategies Decoded by Genome and Transcriptome Analyses of the Mutualistic Root Symbiont Piriformospora indica.</title>
        <authorList>
            <person name="Zuccaro A."/>
            <person name="Lahrmann U."/>
            <person name="Guldener U."/>
            <person name="Langen G."/>
            <person name="Pfiffi S."/>
            <person name="Biedenkopf D."/>
            <person name="Wong P."/>
            <person name="Samans B."/>
            <person name="Grimm C."/>
            <person name="Basiewicz M."/>
            <person name="Murat C."/>
            <person name="Martin F."/>
            <person name="Kogel K.H."/>
        </authorList>
    </citation>
    <scope>NUCLEOTIDE SEQUENCE [LARGE SCALE GENOMIC DNA]</scope>
    <source>
        <strain evidence="2 3">DSM 11827</strain>
    </source>
</reference>
<dbReference type="PANTHER" id="PTHR31014:SF0">
    <property type="entry name" value="MITOCHONDRIAL TRANSLATION SYSTEM COMPONENT PET127-RELATED"/>
    <property type="match status" value="1"/>
</dbReference>
<dbReference type="InParanoid" id="G4U307"/>
<feature type="compositionally biased region" description="Polar residues" evidence="1">
    <location>
        <begin position="838"/>
        <end position="847"/>
    </location>
</feature>
<dbReference type="STRING" id="1109443.G4U307"/>
<feature type="region of interest" description="Disordered" evidence="1">
    <location>
        <begin position="804"/>
        <end position="928"/>
    </location>
</feature>
<protein>
    <submittedName>
        <fullName evidence="2">Related to PET127-component of mitochondrial translation system</fullName>
    </submittedName>
</protein>
<name>G4U307_SERID</name>
<feature type="region of interest" description="Disordered" evidence="1">
    <location>
        <begin position="18"/>
        <end position="47"/>
    </location>
</feature>
<dbReference type="AlphaFoldDB" id="G4U307"/>
<evidence type="ECO:0000313" key="3">
    <source>
        <dbReference type="Proteomes" id="UP000007148"/>
    </source>
</evidence>
<dbReference type="Proteomes" id="UP000007148">
    <property type="component" value="Unassembled WGS sequence"/>
</dbReference>
<dbReference type="Pfam" id="PF08634">
    <property type="entry name" value="Pet127"/>
    <property type="match status" value="1"/>
</dbReference>
<accession>G4U307</accession>
<dbReference type="EMBL" id="CAFZ01001878">
    <property type="protein sequence ID" value="CCA77971.1"/>
    <property type="molecule type" value="Genomic_DNA"/>
</dbReference>
<dbReference type="GO" id="GO:0000964">
    <property type="term" value="P:mitochondrial RNA 5'-end processing"/>
    <property type="evidence" value="ECO:0007669"/>
    <property type="project" value="TreeGrafter"/>
</dbReference>
<keyword evidence="3" id="KW-1185">Reference proteome</keyword>
<organism evidence="2 3">
    <name type="scientific">Serendipita indica (strain DSM 11827)</name>
    <name type="common">Root endophyte fungus</name>
    <name type="synonym">Piriformospora indica</name>
    <dbReference type="NCBI Taxonomy" id="1109443"/>
    <lineage>
        <taxon>Eukaryota</taxon>
        <taxon>Fungi</taxon>
        <taxon>Dikarya</taxon>
        <taxon>Basidiomycota</taxon>
        <taxon>Agaricomycotina</taxon>
        <taxon>Agaricomycetes</taxon>
        <taxon>Sebacinales</taxon>
        <taxon>Serendipitaceae</taxon>
        <taxon>Serendipita</taxon>
    </lineage>
</organism>
<comment type="caution">
    <text evidence="2">The sequence shown here is derived from an EMBL/GenBank/DDBJ whole genome shotgun (WGS) entry which is preliminary data.</text>
</comment>
<gene>
    <name evidence="2" type="ORF">PIIN_00685</name>
</gene>
<feature type="region of interest" description="Disordered" evidence="1">
    <location>
        <begin position="98"/>
        <end position="130"/>
    </location>
</feature>
<dbReference type="PANTHER" id="PTHR31014">
    <property type="entry name" value="MITOCHONDRIAL TRANSLATION SYSTEM COMPONENT PET127-RELATED"/>
    <property type="match status" value="1"/>
</dbReference>
<sequence length="928" mass="103902">MLRTCVASRNALIPAQRAFSTTSTRSASKKKKKKPATVLKPIPIPSLSDPNLANFSEKLRKRLLGLNNDEKANVASKVASLEDTSKDAMDDINRIVTGWGEDKLAPKPDPTTSQSPEGQSRDPPAHNSKVDLGMVRQFEIEAFYRHGRTMPLFERRLQVWLPQPSKEEPTLVMIEPPHEQPPIAQLAHSLDRVLFNPGPHWLREPRSGVYNFDSHLEKLPDIHTFDFDRLEPYTPSSKDETLAALVKREGKQFGGSTSSLTTLLSHIYLLLCHERGIDTSSLSVAFSKKPTGFSQSARWPGGVTFRHYDCIYCIDSHEIDEQEKNLLLNMGTMLEKFVTQTPEQFSQLLRSTPTTEDEGAMKKPETYRYSTASRCLAAAALLIPSVSRARVFDIKTRAAVAIRYDPLNVENNSNYMIKTLHGDLESFEREQYDLFRAAFLKYQFQVRIGGMDGIFVAYHNTSRFFGFQYFNREDMDSRLFGGSTEGDRVFDRCVQCLEEIANEVTMCYPGQSVRCLFESSDEDQSLRIYVEPEEWDETRGDRPITELLITATNFVDGERVVGPMDFSRAQWSTLLNVTRSSSTVPSLVESIRTERDALEKKKNAFSFWLPEDMSAVEMADKWQKLNYRKERESDDDETTQTNGVKSKEWKEEQKRLIEMFSSRRVPSPFVATLRKLASEGKTYLEELEQGGAMQEHSSLAEDILTVPVQEAIQDGYEPSPEPDATPVDQNAVPVVEIERHSSTVRGVASADGISVQDAPIGEAGLAFGTVEDAILVGIIPHIVIARCRSPPSLIQNSVEVGMVVGDDDPITPPEGAEQGISPTRPWESSVPSSEESQRNVLDPTSTKGDSHGRPVSLEPGMMRLNGDGQLEFEDPSSDSAADVDLRTEDQAWSSSPSKQGDVDPKGSDTQAWPKHLPGVEEDEHRRQT</sequence>
<dbReference type="eggNOG" id="ENOG502QPU6">
    <property type="taxonomic scope" value="Eukaryota"/>
</dbReference>
<dbReference type="OrthoDB" id="10249045at2759"/>